<dbReference type="SUPFAM" id="SSF49723">
    <property type="entry name" value="Lipase/lipooxygenase domain (PLAT/LH2 domain)"/>
    <property type="match status" value="8"/>
</dbReference>
<dbReference type="AlphaFoldDB" id="A0A5N4CB66"/>
<feature type="compositionally biased region" description="Low complexity" evidence="2">
    <location>
        <begin position="1012"/>
        <end position="1022"/>
    </location>
</feature>
<dbReference type="InterPro" id="IPR036392">
    <property type="entry name" value="PLAT/LH2_dom_sf"/>
</dbReference>
<dbReference type="FunFam" id="2.40.180.10:FF:000009">
    <property type="entry name" value="Lipoxygenase homology domain-containing protein 1"/>
    <property type="match status" value="1"/>
</dbReference>
<dbReference type="InterPro" id="IPR052970">
    <property type="entry name" value="Inner_ear_hair_cell_LOXHD"/>
</dbReference>
<dbReference type="PROSITE" id="PS50095">
    <property type="entry name" value="PLAT"/>
    <property type="match status" value="6"/>
</dbReference>
<dbReference type="Pfam" id="PF01477">
    <property type="entry name" value="PLAT"/>
    <property type="match status" value="7"/>
</dbReference>
<dbReference type="Gene3D" id="2.40.180.10">
    <property type="entry name" value="Catalase core domain"/>
    <property type="match status" value="5"/>
</dbReference>
<evidence type="ECO:0000313" key="5">
    <source>
        <dbReference type="Proteomes" id="UP000299084"/>
    </source>
</evidence>
<comment type="caution">
    <text evidence="1">Lacks conserved residue(s) required for the propagation of feature annotation.</text>
</comment>
<feature type="domain" description="PLAT" evidence="3">
    <location>
        <begin position="512"/>
        <end position="630"/>
    </location>
</feature>
<feature type="region of interest" description="Disordered" evidence="2">
    <location>
        <begin position="1010"/>
        <end position="1032"/>
    </location>
</feature>
<comment type="caution">
    <text evidence="4">The sequence shown here is derived from an EMBL/GenBank/DDBJ whole genome shotgun (WGS) entry which is preliminary data.</text>
</comment>
<feature type="domain" description="PLAT" evidence="3">
    <location>
        <begin position="10"/>
        <end position="127"/>
    </location>
</feature>
<proteinExistence type="predicted"/>
<dbReference type="SMART" id="SM00308">
    <property type="entry name" value="LH2"/>
    <property type="match status" value="4"/>
</dbReference>
<feature type="domain" description="PLAT" evidence="3">
    <location>
        <begin position="810"/>
        <end position="925"/>
    </location>
</feature>
<accession>A0A5N4CB66</accession>
<protein>
    <submittedName>
        <fullName evidence="4">Lipoxygenase homology domain-containing protein 1</fullName>
    </submittedName>
</protein>
<dbReference type="InterPro" id="IPR001024">
    <property type="entry name" value="PLAT/LH2_dom"/>
</dbReference>
<feature type="region of interest" description="Disordered" evidence="2">
    <location>
        <begin position="131"/>
        <end position="154"/>
    </location>
</feature>
<organism evidence="4 5">
    <name type="scientific">Camelus dromedarius</name>
    <name type="common">Dromedary</name>
    <name type="synonym">Arabian camel</name>
    <dbReference type="NCBI Taxonomy" id="9838"/>
    <lineage>
        <taxon>Eukaryota</taxon>
        <taxon>Metazoa</taxon>
        <taxon>Chordata</taxon>
        <taxon>Craniata</taxon>
        <taxon>Vertebrata</taxon>
        <taxon>Euteleostomi</taxon>
        <taxon>Mammalia</taxon>
        <taxon>Eutheria</taxon>
        <taxon>Laurasiatheria</taxon>
        <taxon>Artiodactyla</taxon>
        <taxon>Tylopoda</taxon>
        <taxon>Camelidae</taxon>
        <taxon>Camelus</taxon>
    </lineage>
</organism>
<dbReference type="FunFam" id="2.60.60.20:FF:000011">
    <property type="entry name" value="Lipoxygenase homology domain-containing protein 1"/>
    <property type="match status" value="1"/>
</dbReference>
<dbReference type="Proteomes" id="UP000299084">
    <property type="component" value="Unassembled WGS sequence"/>
</dbReference>
<dbReference type="Gene3D" id="2.60.60.20">
    <property type="entry name" value="PLAT/LH2 domain"/>
    <property type="match status" value="4"/>
</dbReference>
<feature type="domain" description="PLAT" evidence="3">
    <location>
        <begin position="252"/>
        <end position="377"/>
    </location>
</feature>
<evidence type="ECO:0000256" key="1">
    <source>
        <dbReference type="PROSITE-ProRule" id="PRU00152"/>
    </source>
</evidence>
<feature type="domain" description="PLAT" evidence="3">
    <location>
        <begin position="937"/>
        <end position="1032"/>
    </location>
</feature>
<sequence>MLHLPMSPANTYEVQVITGNVPKAGTDANVFLTIYGEEYGDTGERPLKKSDKSNKFEQGQTDTFTIYAIDLGALTKVRIRHDNSGNRPGWFLDRIDITDVNNEITELDPERWLAVEEDDGQLSRELLPVDESYVLPPSEDEEGGGGGDSNPLDNLALEQKDKSTTFSVTIKTGDKKNSGTDANVFITLFGTQDDTGKAPGWFVDWVEVDAPSLGKCMTFPCGRWLAKNEDDGAIVRDLFHAELQTRRYTPFVPYEITLYTSDVFAAGTDANIFLVIYGCDAVRTQQKYLCTNKREQKLFFERKSASRFIVELEDVGEIIEKIRIGHNNTGINPGWHCSHVDIRRLLPDKDGTETLTFPCDRWLATSEDDKKTIRELVPYDIFTEKYMKDGSLRQVYKEVEEPLDIVLYSVQIFTGNVPGAGTDARVYITIYGDLGDTGERYLSKSENRTNKFEKGTGTETLTFPCDRWLATSEDDKKTIRELVPYDIFTEKYMKDGSLRQVYKEVEEPLDIVLYSVQIFTGNVPGAGTDARVYITIYGDLGDTGERYLSKSENRTNKFEKGTADTFIIEAADLGVIYKIKLRHDNTKWCADWYVEKVEIWNDTNEDEFLFLCGRWLSLKKEDGRLERLFYEKEYTGDRSSNCSSPADFWEITLSSKMADIDVATVTGPMADYVQEGPVIPYYVSVTTGKHKDAATDSRAFILLIGEEDKRSNRIWLDFPRGKRGFSCGSVEEFYVAGLDVGIIKKIELGHDGASPESCWLVEELCLAVPTQGTKYTLHCNCWLAKDRGDGVTSRVFDLLDAMVVNIGVKVLYEMTVWTGDVVGGGTDSNIFMTLYGINGSTEEVQLDKKKARFEREQNDTFIMEILDIAPFTKMRIRIDGLGSRPEWFLERILLKNMNTGELTMFYYGDWLSQRKGKKTLVCEMCAVIDGEEMMEWTSYTVSVKTSNILGAGTDANVFIIIFGENGDSGTLALKQSANWNKFERNNTDKFNFPDMLSLGHLCKLRVWHDNKGSSGSRSRSGSGWEGRPQFSS</sequence>
<evidence type="ECO:0000259" key="3">
    <source>
        <dbReference type="PROSITE" id="PS50095"/>
    </source>
</evidence>
<dbReference type="EMBL" id="JWIN03000030">
    <property type="protein sequence ID" value="KAB1256189.1"/>
    <property type="molecule type" value="Genomic_DNA"/>
</dbReference>
<keyword evidence="5" id="KW-1185">Reference proteome</keyword>
<name>A0A5N4CB66_CAMDR</name>
<evidence type="ECO:0000313" key="4">
    <source>
        <dbReference type="EMBL" id="KAB1256189.1"/>
    </source>
</evidence>
<dbReference type="PANTHER" id="PTHR45901">
    <property type="entry name" value="PROTEIN CBG12474"/>
    <property type="match status" value="1"/>
</dbReference>
<dbReference type="PANTHER" id="PTHR45901:SF3">
    <property type="entry name" value="LIPOXYGENASE HOMOLOGY DOMAIN-CONTAINING PROTEIN 1"/>
    <property type="match status" value="1"/>
</dbReference>
<feature type="domain" description="PLAT" evidence="3">
    <location>
        <begin position="679"/>
        <end position="797"/>
    </location>
</feature>
<reference evidence="4 5" key="1">
    <citation type="journal article" date="2019" name="Mol. Ecol. Resour.">
        <title>Improving Illumina assemblies with Hi-C and long reads: an example with the North African dromedary.</title>
        <authorList>
            <person name="Elbers J.P."/>
            <person name="Rogers M.F."/>
            <person name="Perelman P.L."/>
            <person name="Proskuryakova A.A."/>
            <person name="Serdyukova N.A."/>
            <person name="Johnson W.E."/>
            <person name="Horin P."/>
            <person name="Corander J."/>
            <person name="Murphy D."/>
            <person name="Burger P.A."/>
        </authorList>
    </citation>
    <scope>NUCLEOTIDE SEQUENCE [LARGE SCALE GENOMIC DNA]</scope>
    <source>
        <strain evidence="4">Drom800</strain>
        <tissue evidence="4">Blood</tissue>
    </source>
</reference>
<dbReference type="CDD" id="cd01756">
    <property type="entry name" value="PLAT_repeat"/>
    <property type="match status" value="4"/>
</dbReference>
<evidence type="ECO:0000256" key="2">
    <source>
        <dbReference type="SAM" id="MobiDB-lite"/>
    </source>
</evidence>
<gene>
    <name evidence="4" type="ORF">Cadr_000027732</name>
</gene>
<dbReference type="FunFam" id="2.40.180.10:FF:000004">
    <property type="entry name" value="Lipoxygenase homology domain-containing protein 1"/>
    <property type="match status" value="1"/>
</dbReference>